<proteinExistence type="predicted"/>
<dbReference type="InterPro" id="IPR000281">
    <property type="entry name" value="HTH_RpiR"/>
</dbReference>
<keyword evidence="3" id="KW-0804">Transcription</keyword>
<evidence type="ECO:0000256" key="2">
    <source>
        <dbReference type="ARBA" id="ARBA00023125"/>
    </source>
</evidence>
<evidence type="ECO:0000259" key="5">
    <source>
        <dbReference type="PROSITE" id="PS51464"/>
    </source>
</evidence>
<organism evidence="6 7">
    <name type="scientific">Chelativorans salis</name>
    <dbReference type="NCBI Taxonomy" id="2978478"/>
    <lineage>
        <taxon>Bacteria</taxon>
        <taxon>Pseudomonadati</taxon>
        <taxon>Pseudomonadota</taxon>
        <taxon>Alphaproteobacteria</taxon>
        <taxon>Hyphomicrobiales</taxon>
        <taxon>Phyllobacteriaceae</taxon>
        <taxon>Chelativorans</taxon>
    </lineage>
</organism>
<keyword evidence="1" id="KW-0805">Transcription regulation</keyword>
<dbReference type="PROSITE" id="PS51071">
    <property type="entry name" value="HTH_RPIR"/>
    <property type="match status" value="1"/>
</dbReference>
<dbReference type="RefSeq" id="WP_260900168.1">
    <property type="nucleotide sequence ID" value="NZ_JAOCZP010000001.1"/>
</dbReference>
<keyword evidence="7" id="KW-1185">Reference proteome</keyword>
<dbReference type="Proteomes" id="UP001320831">
    <property type="component" value="Unassembled WGS sequence"/>
</dbReference>
<protein>
    <submittedName>
        <fullName evidence="6">MurR/RpiR family transcriptional regulator</fullName>
    </submittedName>
</protein>
<reference evidence="6 7" key="1">
    <citation type="submission" date="2022-09" db="EMBL/GenBank/DDBJ databases">
        <title>Chelativorans salina sp. nov., a novel slightly halophilic bacterium isolated from a saline lake sediment enrichment.</title>
        <authorList>
            <person name="Gao L."/>
            <person name="Fang B.-Z."/>
            <person name="Li W.-J."/>
        </authorList>
    </citation>
    <scope>NUCLEOTIDE SEQUENCE [LARGE SCALE GENOMIC DNA]</scope>
    <source>
        <strain evidence="6 7">EGI FJ00035</strain>
    </source>
</reference>
<dbReference type="InterPro" id="IPR046348">
    <property type="entry name" value="SIS_dom_sf"/>
</dbReference>
<evidence type="ECO:0000256" key="1">
    <source>
        <dbReference type="ARBA" id="ARBA00023015"/>
    </source>
</evidence>
<dbReference type="InterPro" id="IPR047640">
    <property type="entry name" value="RpiR-like"/>
</dbReference>
<evidence type="ECO:0000313" key="6">
    <source>
        <dbReference type="EMBL" id="MCT7373839.1"/>
    </source>
</evidence>
<dbReference type="Gene3D" id="3.40.50.10490">
    <property type="entry name" value="Glucose-6-phosphate isomerase like protein, domain 1"/>
    <property type="match status" value="1"/>
</dbReference>
<gene>
    <name evidence="6" type="ORF">N5A92_02135</name>
</gene>
<dbReference type="EMBL" id="JAOCZP010000001">
    <property type="protein sequence ID" value="MCT7373839.1"/>
    <property type="molecule type" value="Genomic_DNA"/>
</dbReference>
<comment type="caution">
    <text evidence="6">The sequence shown here is derived from an EMBL/GenBank/DDBJ whole genome shotgun (WGS) entry which is preliminary data.</text>
</comment>
<feature type="domain" description="SIS" evidence="5">
    <location>
        <begin position="130"/>
        <end position="267"/>
    </location>
</feature>
<dbReference type="CDD" id="cd05013">
    <property type="entry name" value="SIS_RpiR"/>
    <property type="match status" value="1"/>
</dbReference>
<dbReference type="PANTHER" id="PTHR30514">
    <property type="entry name" value="GLUCOKINASE"/>
    <property type="match status" value="1"/>
</dbReference>
<evidence type="ECO:0000259" key="4">
    <source>
        <dbReference type="PROSITE" id="PS51071"/>
    </source>
</evidence>
<accession>A0ABT2LHT7</accession>
<dbReference type="Gene3D" id="1.10.10.10">
    <property type="entry name" value="Winged helix-like DNA-binding domain superfamily/Winged helix DNA-binding domain"/>
    <property type="match status" value="1"/>
</dbReference>
<dbReference type="Pfam" id="PF01380">
    <property type="entry name" value="SIS"/>
    <property type="match status" value="1"/>
</dbReference>
<evidence type="ECO:0000313" key="7">
    <source>
        <dbReference type="Proteomes" id="UP001320831"/>
    </source>
</evidence>
<dbReference type="SUPFAM" id="SSF53697">
    <property type="entry name" value="SIS domain"/>
    <property type="match status" value="1"/>
</dbReference>
<dbReference type="PANTHER" id="PTHR30514:SF18">
    <property type="entry name" value="RPIR-FAMILY TRANSCRIPTIONAL REGULATOR"/>
    <property type="match status" value="1"/>
</dbReference>
<name>A0ABT2LHT7_9HYPH</name>
<keyword evidence="2" id="KW-0238">DNA-binding</keyword>
<dbReference type="PROSITE" id="PS51464">
    <property type="entry name" value="SIS"/>
    <property type="match status" value="1"/>
</dbReference>
<dbReference type="SUPFAM" id="SSF46689">
    <property type="entry name" value="Homeodomain-like"/>
    <property type="match status" value="1"/>
</dbReference>
<dbReference type="InterPro" id="IPR036388">
    <property type="entry name" value="WH-like_DNA-bd_sf"/>
</dbReference>
<evidence type="ECO:0000256" key="3">
    <source>
        <dbReference type="ARBA" id="ARBA00023163"/>
    </source>
</evidence>
<dbReference type="InterPro" id="IPR009057">
    <property type="entry name" value="Homeodomain-like_sf"/>
</dbReference>
<sequence>MDRAAFADRITRSVDALPGQLGTAARYVLENPGDVALLSMREQARRAGVQPWTMTRLAKRLGLEGYDEVRQLHGEALKEQALGFSGKAGIQVARQRQAGGRAFAGEIASATAAQIAALGETGALEALTEAAGTLARARRIYCLGLRSSRPVALHLAYMFSFLGEKATALDFGDGTGLDALRFATPEDVFFVTTVAPYTRASVEAARHAHDKGLTIVALTDSAASPVAVLARHAILVSTESPSFFHSMTPAFTAVEILAALVAGEGGEEALDAIARTERQLAELKVHVFEPAAARVRHRNSR</sequence>
<dbReference type="InterPro" id="IPR001347">
    <property type="entry name" value="SIS_dom"/>
</dbReference>
<feature type="domain" description="HTH rpiR-type" evidence="4">
    <location>
        <begin position="4"/>
        <end position="80"/>
    </location>
</feature>
<dbReference type="InterPro" id="IPR035472">
    <property type="entry name" value="RpiR-like_SIS"/>
</dbReference>